<organism evidence="1">
    <name type="scientific">Thermofilum pendens</name>
    <dbReference type="NCBI Taxonomy" id="2269"/>
    <lineage>
        <taxon>Archaea</taxon>
        <taxon>Thermoproteota</taxon>
        <taxon>Thermoprotei</taxon>
        <taxon>Thermofilales</taxon>
        <taxon>Thermofilaceae</taxon>
        <taxon>Thermofilum</taxon>
    </lineage>
</organism>
<evidence type="ECO:0000313" key="1">
    <source>
        <dbReference type="EMBL" id="HGM46606.1"/>
    </source>
</evidence>
<comment type="caution">
    <text evidence="1">The sequence shown here is derived from an EMBL/GenBank/DDBJ whole genome shotgun (WGS) entry which is preliminary data.</text>
</comment>
<dbReference type="AlphaFoldDB" id="A0A7C4H429"/>
<protein>
    <submittedName>
        <fullName evidence="1">Uncharacterized protein</fullName>
    </submittedName>
</protein>
<gene>
    <name evidence="1" type="ORF">ENU21_02475</name>
</gene>
<sequence length="221" mass="25274">MSREIGKETFLKAVLRRYLLRQFPDLTSQELDFMVGVALEDLLNYVAFSGNYIYEASYRERAVEQLAGLAESDPIGFDRLVTEHMEVWSIKWNQRVKLVLGKDAQDSRGSENLERKVGQLIPLLKDLYSWLQRFAVGSLISNGEVCFTNLIAETVVKEVLYKLVSSMSIQEAAKFIAENPAFLISEIVQRARGAARYRGNLVIVRVNPSFFEENRGEVIEW</sequence>
<reference evidence="1" key="1">
    <citation type="journal article" date="2020" name="mSystems">
        <title>Genome- and Community-Level Interaction Insights into Carbon Utilization and Element Cycling Functions of Hydrothermarchaeota in Hydrothermal Sediment.</title>
        <authorList>
            <person name="Zhou Z."/>
            <person name="Liu Y."/>
            <person name="Xu W."/>
            <person name="Pan J."/>
            <person name="Luo Z.H."/>
            <person name="Li M."/>
        </authorList>
    </citation>
    <scope>NUCLEOTIDE SEQUENCE</scope>
    <source>
        <strain evidence="1">SpSt-649</strain>
    </source>
</reference>
<name>A0A7C4H429_THEPE</name>
<proteinExistence type="predicted"/>
<dbReference type="EMBL" id="DTBQ01000070">
    <property type="protein sequence ID" value="HGM46606.1"/>
    <property type="molecule type" value="Genomic_DNA"/>
</dbReference>
<accession>A0A7C4H429</accession>